<protein>
    <submittedName>
        <fullName evidence="2">FRG domain</fullName>
    </submittedName>
</protein>
<dbReference type="InterPro" id="IPR014966">
    <property type="entry name" value="FRG-dom"/>
</dbReference>
<accession>A0A486NK43</accession>
<evidence type="ECO:0000313" key="2">
    <source>
        <dbReference type="EMBL" id="VGL57967.1"/>
    </source>
</evidence>
<dbReference type="AlphaFoldDB" id="A0A486NK43"/>
<evidence type="ECO:0000259" key="1">
    <source>
        <dbReference type="SMART" id="SM00901"/>
    </source>
</evidence>
<dbReference type="Pfam" id="PF08867">
    <property type="entry name" value="FRG"/>
    <property type="match status" value="1"/>
</dbReference>
<gene>
    <name evidence="2" type="ORF">SAMEA4873650_00770</name>
</gene>
<dbReference type="SMART" id="SM00901">
    <property type="entry name" value="FRG"/>
    <property type="match status" value="1"/>
</dbReference>
<name>A0A486NK43_KLEPN</name>
<dbReference type="RefSeq" id="WP_023286660.1">
    <property type="nucleotide sequence ID" value="NZ_CAMRIF010000001.1"/>
</dbReference>
<sequence>MYNLFVTADTQAWNEANGSYEFTRSRFLEHTEDKLVRKYKDLTKEQIEEIKELPCLFLVENLQGEAFVGSLKSITADRYKVEFEYNLTQRISEGEINNQTLYSLGLSKFEIMRTHWAIKDLNLYSIIESHGINLQNNLDENDLRIPLEDKASDKIVSFKATSLNIFMEHVLSKQKKKGYDIFYRGHSDVKYKLEPSINRTDDNGRYLYRNYENVMATELLVENPNDFNEDRTTLEKLVRMQHYSLPTRLLDITSNPLMALYFACSSHSNKKDGEVVVFFINQKSIKFFDSDTVNCLANISRLSVNDKESIGNNVQKEEYLLNDYELDLYKKDKNKSESITKINHFNALPEVGRLLHFIKEDKSYFLNKIIPNDLKEILCVKGKKSNGRILSQSGSFLLFGTEMMMSDFGTPEISIERIIICKNEKERILEDLDKMNINESTVYPYIENSAKYIKRKYEKKINDDQE</sequence>
<feature type="domain" description="FRG" evidence="1">
    <location>
        <begin position="177"/>
        <end position="276"/>
    </location>
</feature>
<dbReference type="EMBL" id="CAAHCU010000001">
    <property type="protein sequence ID" value="VGL57967.1"/>
    <property type="molecule type" value="Genomic_DNA"/>
</dbReference>
<organism evidence="2">
    <name type="scientific">Klebsiella pneumoniae</name>
    <dbReference type="NCBI Taxonomy" id="573"/>
    <lineage>
        <taxon>Bacteria</taxon>
        <taxon>Pseudomonadati</taxon>
        <taxon>Pseudomonadota</taxon>
        <taxon>Gammaproteobacteria</taxon>
        <taxon>Enterobacterales</taxon>
        <taxon>Enterobacteriaceae</taxon>
        <taxon>Klebsiella/Raoultella group</taxon>
        <taxon>Klebsiella</taxon>
        <taxon>Klebsiella pneumoniae complex</taxon>
    </lineage>
</organism>
<reference evidence="2" key="1">
    <citation type="submission" date="2019-03" db="EMBL/GenBank/DDBJ databases">
        <authorList>
            <consortium name="Pathogen Informatics"/>
        </authorList>
    </citation>
    <scope>NUCLEOTIDE SEQUENCE</scope>
    <source>
        <strain evidence="2">5012STDY7626448</strain>
    </source>
</reference>
<proteinExistence type="predicted"/>